<dbReference type="Proteomes" id="UP000613255">
    <property type="component" value="Unassembled WGS sequence"/>
</dbReference>
<gene>
    <name evidence="5" type="ORF">JAO82_01165</name>
</gene>
<evidence type="ECO:0000256" key="2">
    <source>
        <dbReference type="ARBA" id="ARBA00005709"/>
    </source>
</evidence>
<evidence type="ECO:0000313" key="6">
    <source>
        <dbReference type="Proteomes" id="UP000613255"/>
    </source>
</evidence>
<evidence type="ECO:0000256" key="1">
    <source>
        <dbReference type="ARBA" id="ARBA00004365"/>
    </source>
</evidence>
<name>A0A934HP99_9RHOB</name>
<dbReference type="Gene3D" id="1.20.1330.10">
    <property type="entry name" value="f41 fragment of flagellin, N-terminal domain"/>
    <property type="match status" value="1"/>
</dbReference>
<feature type="domain" description="Flagellin C-terminal" evidence="4">
    <location>
        <begin position="257"/>
        <end position="331"/>
    </location>
</feature>
<dbReference type="RefSeq" id="WP_198684492.1">
    <property type="nucleotide sequence ID" value="NZ_JAEIJD010000001.1"/>
</dbReference>
<dbReference type="GO" id="GO:0009288">
    <property type="term" value="C:bacterial-type flagellum"/>
    <property type="evidence" value="ECO:0007669"/>
    <property type="project" value="UniProtKB-SubCell"/>
</dbReference>
<dbReference type="InterPro" id="IPR001492">
    <property type="entry name" value="Flagellin"/>
</dbReference>
<comment type="similarity">
    <text evidence="2">Belongs to the bacterial flagellin family.</text>
</comment>
<dbReference type="Pfam" id="PF00700">
    <property type="entry name" value="Flagellin_C"/>
    <property type="match status" value="1"/>
</dbReference>
<evidence type="ECO:0000256" key="3">
    <source>
        <dbReference type="ARBA" id="ARBA00023143"/>
    </source>
</evidence>
<accession>A0A934HP99</accession>
<dbReference type="InterPro" id="IPR046358">
    <property type="entry name" value="Flagellin_C"/>
</dbReference>
<keyword evidence="5" id="KW-0969">Cilium</keyword>
<dbReference type="GO" id="GO:0005198">
    <property type="term" value="F:structural molecule activity"/>
    <property type="evidence" value="ECO:0007669"/>
    <property type="project" value="InterPro"/>
</dbReference>
<dbReference type="EMBL" id="JAEIJD010000001">
    <property type="protein sequence ID" value="MBI6628476.1"/>
    <property type="molecule type" value="Genomic_DNA"/>
</dbReference>
<keyword evidence="5" id="KW-0966">Cell projection</keyword>
<evidence type="ECO:0000313" key="5">
    <source>
        <dbReference type="EMBL" id="MBI6628476.1"/>
    </source>
</evidence>
<comment type="subcellular location">
    <subcellularLocation>
        <location evidence="1">Bacterial flagellum</location>
    </subcellularLocation>
</comment>
<proteinExistence type="inferred from homology"/>
<protein>
    <submittedName>
        <fullName evidence="5">Flagellar biosynthesis protein FlgL</fullName>
    </submittedName>
</protein>
<organism evidence="5 6">
    <name type="scientific">Pontibaca salina</name>
    <dbReference type="NCBI Taxonomy" id="2795731"/>
    <lineage>
        <taxon>Bacteria</taxon>
        <taxon>Pseudomonadati</taxon>
        <taxon>Pseudomonadota</taxon>
        <taxon>Alphaproteobacteria</taxon>
        <taxon>Rhodobacterales</taxon>
        <taxon>Roseobacteraceae</taxon>
        <taxon>Pontibaca</taxon>
    </lineage>
</organism>
<dbReference type="PANTHER" id="PTHR42792:SF1">
    <property type="entry name" value="FLAGELLAR HOOK-ASSOCIATED PROTEIN 3"/>
    <property type="match status" value="1"/>
</dbReference>
<keyword evidence="3" id="KW-0975">Bacterial flagellum</keyword>
<dbReference type="PANTHER" id="PTHR42792">
    <property type="entry name" value="FLAGELLIN"/>
    <property type="match status" value="1"/>
</dbReference>
<keyword evidence="6" id="KW-1185">Reference proteome</keyword>
<reference evidence="5" key="1">
    <citation type="submission" date="2020-12" db="EMBL/GenBank/DDBJ databases">
        <title>Pontibaca salina gen. nov., sp. nov., isolated from marine sediment.</title>
        <authorList>
            <person name="Bo J."/>
            <person name="Wang S."/>
            <person name="Song X."/>
            <person name="Du Z."/>
        </authorList>
    </citation>
    <scope>NUCLEOTIDE SEQUENCE</scope>
    <source>
        <strain evidence="5">S1109L</strain>
    </source>
</reference>
<comment type="caution">
    <text evidence="5">The sequence shown here is derived from an EMBL/GenBank/DDBJ whole genome shotgun (WGS) entry which is preliminary data.</text>
</comment>
<dbReference type="AlphaFoldDB" id="A0A934HP99"/>
<dbReference type="SUPFAM" id="SSF64518">
    <property type="entry name" value="Phase 1 flagellin"/>
    <property type="match status" value="1"/>
</dbReference>
<sequence>MNVTSIGDLAQSLMLRARNAQLKSTIAVLAQELSSGQTNNLSSRMGGDLSHLTDIEHNLTRLQGYAIATNEAAAFTQSMQINLDHIDDTFGMVGSALLGINQQADRSHATVRARQGLDTVVESLNSRSAGRSLFAGIASDRTPLLSSQLLVKSLRSVLTGLTTIADIEQAARAWFDDPAGFQTVMYAGANEPLAPFEIGPGKRVSTPLRADDPIFRDALRQLTTAAIADDPTLGLSAETKHELLQRAGIEILNGQYALTQARADLGFVQSQIEETAARNSATISSLEYARNELLSVDPYETATRLEEIQFQLESLYSVTVRAARLSLLAFLK</sequence>
<keyword evidence="5" id="KW-0282">Flagellum</keyword>
<evidence type="ECO:0000259" key="4">
    <source>
        <dbReference type="Pfam" id="PF00700"/>
    </source>
</evidence>